<organism evidence="3 4">
    <name type="scientific">Cellulomonas oligotrophica</name>
    <dbReference type="NCBI Taxonomy" id="931536"/>
    <lineage>
        <taxon>Bacteria</taxon>
        <taxon>Bacillati</taxon>
        <taxon>Actinomycetota</taxon>
        <taxon>Actinomycetes</taxon>
        <taxon>Micrococcales</taxon>
        <taxon>Cellulomonadaceae</taxon>
        <taxon>Cellulomonas</taxon>
    </lineage>
</organism>
<evidence type="ECO:0000313" key="2">
    <source>
        <dbReference type="EMBL" id="GIG33029.1"/>
    </source>
</evidence>
<evidence type="ECO:0000313" key="5">
    <source>
        <dbReference type="Proteomes" id="UP000618382"/>
    </source>
</evidence>
<dbReference type="EMBL" id="BONN01000005">
    <property type="protein sequence ID" value="GIG33029.1"/>
    <property type="molecule type" value="Genomic_DNA"/>
</dbReference>
<name>A0A7Y9FKK9_9CELL</name>
<keyword evidence="5" id="KW-1185">Reference proteome</keyword>
<evidence type="ECO:0000313" key="3">
    <source>
        <dbReference type="EMBL" id="NYD87766.1"/>
    </source>
</evidence>
<reference evidence="2 5" key="2">
    <citation type="submission" date="2021-01" db="EMBL/GenBank/DDBJ databases">
        <title>Whole genome shotgun sequence of Cellulomonas oligotrophica NBRC 109435.</title>
        <authorList>
            <person name="Komaki H."/>
            <person name="Tamura T."/>
        </authorList>
    </citation>
    <scope>NUCLEOTIDE SEQUENCE [LARGE SCALE GENOMIC DNA]</scope>
    <source>
        <strain evidence="2 5">NBRC 109435</strain>
    </source>
</reference>
<sequence length="327" mass="35903">MSPRAEVWEVSTDAEYRTRRGRPPVFLGDRFESGITEPDTTNVGARTGRFDPDEPLVDLVVGDGTGVLQSTVLGEEWHNRRIIGRWKRGAPGQKLVNCELTTPEVKPPWTQGLDYVLIDCTSTQGAGTGEPTLLDHVTINPRSRWVDLYGVKGGWFRLSRSRITGTVDGFMTFRWDTWVIDSLIHGLVRYADDTPRHVDGTHNDGGQDQGGNEVWITGTKIDVEQPLNGSLLGVLVTADYAVPKGFHLTDSWLLGGSVPVNYALAAQPTQPVIEIVRNRIRLGQKDYGGAVPRAHVMIPSSSRTHALTTIADNVDYDTGAPIIIKNG</sequence>
<dbReference type="EMBL" id="JACCBK010000001">
    <property type="protein sequence ID" value="NYD87766.1"/>
    <property type="molecule type" value="Genomic_DNA"/>
</dbReference>
<reference evidence="3 4" key="1">
    <citation type="submission" date="2020-07" db="EMBL/GenBank/DDBJ databases">
        <title>Sequencing the genomes of 1000 actinobacteria strains.</title>
        <authorList>
            <person name="Klenk H.-P."/>
        </authorList>
    </citation>
    <scope>NUCLEOTIDE SEQUENCE [LARGE SCALE GENOMIC DNA]</scope>
    <source>
        <strain evidence="3 4">DSM 24482</strain>
    </source>
</reference>
<accession>A0A7Y9FKK9</accession>
<dbReference type="RefSeq" id="WP_140460090.1">
    <property type="nucleotide sequence ID" value="NZ_BAABFI010000010.1"/>
</dbReference>
<dbReference type="Proteomes" id="UP000618382">
    <property type="component" value="Unassembled WGS sequence"/>
</dbReference>
<gene>
    <name evidence="3" type="ORF">BKA21_003315</name>
    <name evidence="2" type="ORF">Col01nite_21880</name>
</gene>
<evidence type="ECO:0000256" key="1">
    <source>
        <dbReference type="SAM" id="MobiDB-lite"/>
    </source>
</evidence>
<evidence type="ECO:0000313" key="4">
    <source>
        <dbReference type="Proteomes" id="UP000577956"/>
    </source>
</evidence>
<dbReference type="Proteomes" id="UP000577956">
    <property type="component" value="Unassembled WGS sequence"/>
</dbReference>
<protein>
    <submittedName>
        <fullName evidence="3">Uncharacterized protein</fullName>
    </submittedName>
</protein>
<proteinExistence type="predicted"/>
<dbReference type="AlphaFoldDB" id="A0A7Y9FKK9"/>
<feature type="region of interest" description="Disordered" evidence="1">
    <location>
        <begin position="28"/>
        <end position="49"/>
    </location>
</feature>
<comment type="caution">
    <text evidence="3">The sequence shown here is derived from an EMBL/GenBank/DDBJ whole genome shotgun (WGS) entry which is preliminary data.</text>
</comment>